<dbReference type="InterPro" id="IPR036322">
    <property type="entry name" value="WD40_repeat_dom_sf"/>
</dbReference>
<evidence type="ECO:0000313" key="4">
    <source>
        <dbReference type="Proteomes" id="UP000499080"/>
    </source>
</evidence>
<dbReference type="Gene3D" id="2.130.10.10">
    <property type="entry name" value="YVTN repeat-like/Quinoprotein amine dehydrogenase"/>
    <property type="match status" value="1"/>
</dbReference>
<comment type="caution">
    <text evidence="3">The sequence shown here is derived from an EMBL/GenBank/DDBJ whole genome shotgun (WGS) entry which is preliminary data.</text>
</comment>
<dbReference type="AlphaFoldDB" id="A0A4Y1ZSJ3"/>
<evidence type="ECO:0000313" key="3">
    <source>
        <dbReference type="EMBL" id="GBL65126.1"/>
    </source>
</evidence>
<protein>
    <submittedName>
        <fullName evidence="3">Uncharacterized protein</fullName>
    </submittedName>
</protein>
<dbReference type="Proteomes" id="UP000499080">
    <property type="component" value="Unassembled WGS sequence"/>
</dbReference>
<dbReference type="PANTHER" id="PTHR44324:SF4">
    <property type="entry name" value="WD40 REPEAT DOMAIN 95"/>
    <property type="match status" value="1"/>
</dbReference>
<sequence>VKYIPSLRIVVSCSVHTKRAMMIHHMDRNESSGFSSEGGITCFDFCEKLNCLVTGCIDNSVKVWNPAENASCNEILTGHFNSVTHVLVDEKRLNVISADRDKTIRVWSLLRPQCLQTIKFKEGDFAGKNIFATLYLDKEYGKYHLS</sequence>
<feature type="repeat" description="WD" evidence="2">
    <location>
        <begin position="76"/>
        <end position="117"/>
    </location>
</feature>
<dbReference type="OrthoDB" id="6426869at2759"/>
<dbReference type="InterPro" id="IPR001680">
    <property type="entry name" value="WD40_rpt"/>
</dbReference>
<dbReference type="PANTHER" id="PTHR44324">
    <property type="entry name" value="WD40 REPEAT DOMAIN 95"/>
    <property type="match status" value="1"/>
</dbReference>
<dbReference type="InterPro" id="IPR015943">
    <property type="entry name" value="WD40/YVTN_repeat-like_dom_sf"/>
</dbReference>
<reference evidence="3 4" key="1">
    <citation type="journal article" date="2019" name="Sci. Rep.">
        <title>Orb-weaving spider Araneus ventricosus genome elucidates the spidroin gene catalogue.</title>
        <authorList>
            <person name="Kono N."/>
            <person name="Nakamura H."/>
            <person name="Ohtoshi R."/>
            <person name="Moran D.A.P."/>
            <person name="Shinohara A."/>
            <person name="Yoshida Y."/>
            <person name="Fujiwara M."/>
            <person name="Mori M."/>
            <person name="Tomita M."/>
            <person name="Arakawa K."/>
        </authorList>
    </citation>
    <scope>NUCLEOTIDE SEQUENCE [LARGE SCALE GENOMIC DNA]</scope>
</reference>
<keyword evidence="1" id="KW-0677">Repeat</keyword>
<accession>A0A4Y1ZSJ3</accession>
<dbReference type="EMBL" id="BGPR01152836">
    <property type="protein sequence ID" value="GBL65126.1"/>
    <property type="molecule type" value="Genomic_DNA"/>
</dbReference>
<keyword evidence="2" id="KW-0853">WD repeat</keyword>
<proteinExistence type="predicted"/>
<dbReference type="PROSITE" id="PS50082">
    <property type="entry name" value="WD_REPEATS_2"/>
    <property type="match status" value="1"/>
</dbReference>
<evidence type="ECO:0000256" key="1">
    <source>
        <dbReference type="ARBA" id="ARBA00022737"/>
    </source>
</evidence>
<dbReference type="InterPro" id="IPR051242">
    <property type="entry name" value="WD-EF-hand_domain"/>
</dbReference>
<dbReference type="PROSITE" id="PS50294">
    <property type="entry name" value="WD_REPEATS_REGION"/>
    <property type="match status" value="1"/>
</dbReference>
<keyword evidence="4" id="KW-1185">Reference proteome</keyword>
<name>A0A4Y1ZSJ3_ARAVE</name>
<dbReference type="SMART" id="SM00320">
    <property type="entry name" value="WD40"/>
    <property type="match status" value="2"/>
</dbReference>
<dbReference type="SUPFAM" id="SSF50978">
    <property type="entry name" value="WD40 repeat-like"/>
    <property type="match status" value="1"/>
</dbReference>
<feature type="non-terminal residue" evidence="3">
    <location>
        <position position="1"/>
    </location>
</feature>
<gene>
    <name evidence="3" type="ORF">AVEN_75688_1</name>
</gene>
<dbReference type="Pfam" id="PF00400">
    <property type="entry name" value="WD40"/>
    <property type="match status" value="2"/>
</dbReference>
<organism evidence="3 4">
    <name type="scientific">Araneus ventricosus</name>
    <name type="common">Orbweaver spider</name>
    <name type="synonym">Epeira ventricosa</name>
    <dbReference type="NCBI Taxonomy" id="182803"/>
    <lineage>
        <taxon>Eukaryota</taxon>
        <taxon>Metazoa</taxon>
        <taxon>Ecdysozoa</taxon>
        <taxon>Arthropoda</taxon>
        <taxon>Chelicerata</taxon>
        <taxon>Arachnida</taxon>
        <taxon>Araneae</taxon>
        <taxon>Araneomorphae</taxon>
        <taxon>Entelegynae</taxon>
        <taxon>Araneoidea</taxon>
        <taxon>Araneidae</taxon>
        <taxon>Araneus</taxon>
    </lineage>
</organism>
<evidence type="ECO:0000256" key="2">
    <source>
        <dbReference type="PROSITE-ProRule" id="PRU00221"/>
    </source>
</evidence>